<keyword evidence="8" id="KW-1185">Reference proteome</keyword>
<sequence>MPMSIVPALVAFILAAGLLTVTPGLDTVLVLRMWLTDGRRAAWRAAFGIQMGCLAWGSAVAVGLAAVLETAPVAYEVLRWFGAAYLLWCGLLMLARPRERLDAAAMAAPAAGASAFRRGFLTNLLNPKVGLFYLSFLPQFVPPGLPAAPFMILLTTIHIALALAWFALLLGGAAALRQVVTQRAGVVRWLDRLTGIVFVGFGLRLAFEGR</sequence>
<evidence type="ECO:0000313" key="7">
    <source>
        <dbReference type="EMBL" id="MCW6510184.1"/>
    </source>
</evidence>
<organism evidence="7 8">
    <name type="scientific">Lichenifustis flavocetrariae</name>
    <dbReference type="NCBI Taxonomy" id="2949735"/>
    <lineage>
        <taxon>Bacteria</taxon>
        <taxon>Pseudomonadati</taxon>
        <taxon>Pseudomonadota</taxon>
        <taxon>Alphaproteobacteria</taxon>
        <taxon>Hyphomicrobiales</taxon>
        <taxon>Lichenihabitantaceae</taxon>
        <taxon>Lichenifustis</taxon>
    </lineage>
</organism>
<evidence type="ECO:0000256" key="6">
    <source>
        <dbReference type="SAM" id="Phobius"/>
    </source>
</evidence>
<comment type="subcellular location">
    <subcellularLocation>
        <location evidence="1">Cell membrane</location>
        <topology evidence="1">Multi-pass membrane protein</topology>
    </subcellularLocation>
</comment>
<keyword evidence="3 6" id="KW-0812">Transmembrane</keyword>
<dbReference type="GO" id="GO:0015171">
    <property type="term" value="F:amino acid transmembrane transporter activity"/>
    <property type="evidence" value="ECO:0007669"/>
    <property type="project" value="TreeGrafter"/>
</dbReference>
<name>A0AA41YX32_9HYPH</name>
<evidence type="ECO:0000256" key="4">
    <source>
        <dbReference type="ARBA" id="ARBA00022989"/>
    </source>
</evidence>
<gene>
    <name evidence="7" type="ORF">M8523_19380</name>
</gene>
<dbReference type="PANTHER" id="PTHR30086:SF20">
    <property type="entry name" value="ARGININE EXPORTER PROTEIN ARGO-RELATED"/>
    <property type="match status" value="1"/>
</dbReference>
<keyword evidence="2" id="KW-1003">Cell membrane</keyword>
<accession>A0AA41YX32</accession>
<dbReference type="EMBL" id="JAMOIM010000014">
    <property type="protein sequence ID" value="MCW6510184.1"/>
    <property type="molecule type" value="Genomic_DNA"/>
</dbReference>
<keyword evidence="4 6" id="KW-1133">Transmembrane helix</keyword>
<proteinExistence type="predicted"/>
<evidence type="ECO:0000256" key="3">
    <source>
        <dbReference type="ARBA" id="ARBA00022692"/>
    </source>
</evidence>
<evidence type="ECO:0000256" key="5">
    <source>
        <dbReference type="ARBA" id="ARBA00023136"/>
    </source>
</evidence>
<feature type="transmembrane region" description="Helical" evidence="6">
    <location>
        <begin position="48"/>
        <end position="68"/>
    </location>
</feature>
<dbReference type="Proteomes" id="UP001165667">
    <property type="component" value="Unassembled WGS sequence"/>
</dbReference>
<dbReference type="Pfam" id="PF01810">
    <property type="entry name" value="LysE"/>
    <property type="match status" value="1"/>
</dbReference>
<comment type="caution">
    <text evidence="7">The sequence shown here is derived from an EMBL/GenBank/DDBJ whole genome shotgun (WGS) entry which is preliminary data.</text>
</comment>
<protein>
    <submittedName>
        <fullName evidence="7">LysE family translocator</fullName>
    </submittedName>
</protein>
<evidence type="ECO:0000256" key="2">
    <source>
        <dbReference type="ARBA" id="ARBA00022475"/>
    </source>
</evidence>
<dbReference type="AlphaFoldDB" id="A0AA41YX32"/>
<reference evidence="7" key="1">
    <citation type="submission" date="2022-05" db="EMBL/GenBank/DDBJ databases">
        <authorList>
            <person name="Pankratov T."/>
        </authorList>
    </citation>
    <scope>NUCLEOTIDE SEQUENCE</scope>
    <source>
        <strain evidence="7">BP6-180914</strain>
    </source>
</reference>
<dbReference type="GO" id="GO:0005886">
    <property type="term" value="C:plasma membrane"/>
    <property type="evidence" value="ECO:0007669"/>
    <property type="project" value="UniProtKB-SubCell"/>
</dbReference>
<keyword evidence="5 6" id="KW-0472">Membrane</keyword>
<dbReference type="PANTHER" id="PTHR30086">
    <property type="entry name" value="ARGININE EXPORTER PROTEIN ARGO"/>
    <property type="match status" value="1"/>
</dbReference>
<dbReference type="RefSeq" id="WP_282586562.1">
    <property type="nucleotide sequence ID" value="NZ_JAMOIM010000014.1"/>
</dbReference>
<evidence type="ECO:0000313" key="8">
    <source>
        <dbReference type="Proteomes" id="UP001165667"/>
    </source>
</evidence>
<dbReference type="PIRSF" id="PIRSF006324">
    <property type="entry name" value="LeuE"/>
    <property type="match status" value="1"/>
</dbReference>
<feature type="transmembrane region" description="Helical" evidence="6">
    <location>
        <begin position="150"/>
        <end position="177"/>
    </location>
</feature>
<feature type="transmembrane region" description="Helical" evidence="6">
    <location>
        <begin position="77"/>
        <end position="95"/>
    </location>
</feature>
<dbReference type="InterPro" id="IPR001123">
    <property type="entry name" value="LeuE-type"/>
</dbReference>
<evidence type="ECO:0000256" key="1">
    <source>
        <dbReference type="ARBA" id="ARBA00004651"/>
    </source>
</evidence>